<evidence type="ECO:0000256" key="1">
    <source>
        <dbReference type="SAM" id="SignalP"/>
    </source>
</evidence>
<protein>
    <submittedName>
        <fullName evidence="2">Uncharacterized protein</fullName>
    </submittedName>
</protein>
<dbReference type="InterPro" id="IPR012341">
    <property type="entry name" value="6hp_glycosidase-like_sf"/>
</dbReference>
<dbReference type="OrthoDB" id="9795873at2"/>
<feature type="signal peptide" evidence="1">
    <location>
        <begin position="1"/>
        <end position="26"/>
    </location>
</feature>
<dbReference type="InterPro" id="IPR008928">
    <property type="entry name" value="6-hairpin_glycosidase_sf"/>
</dbReference>
<gene>
    <name evidence="2" type="ORF">SAMN04488025_10710</name>
</gene>
<dbReference type="AlphaFoldDB" id="A0A1I2M6V6"/>
<dbReference type="STRING" id="201973.SAMN04488025_10710"/>
<dbReference type="EMBL" id="FOOK01000007">
    <property type="protein sequence ID" value="SFF86568.1"/>
    <property type="molecule type" value="Genomic_DNA"/>
</dbReference>
<name>A0A1I2M6V6_9BACL</name>
<keyword evidence="3" id="KW-1185">Reference proteome</keyword>
<dbReference type="SUPFAM" id="SSF48208">
    <property type="entry name" value="Six-hairpin glycosidases"/>
    <property type="match status" value="1"/>
</dbReference>
<organism evidence="2 3">
    <name type="scientific">Planifilum fulgidum</name>
    <dbReference type="NCBI Taxonomy" id="201973"/>
    <lineage>
        <taxon>Bacteria</taxon>
        <taxon>Bacillati</taxon>
        <taxon>Bacillota</taxon>
        <taxon>Bacilli</taxon>
        <taxon>Bacillales</taxon>
        <taxon>Thermoactinomycetaceae</taxon>
        <taxon>Planifilum</taxon>
    </lineage>
</organism>
<dbReference type="Gene3D" id="1.50.10.10">
    <property type="match status" value="1"/>
</dbReference>
<proteinExistence type="predicted"/>
<evidence type="ECO:0000313" key="3">
    <source>
        <dbReference type="Proteomes" id="UP000198661"/>
    </source>
</evidence>
<dbReference type="GO" id="GO:0005975">
    <property type="term" value="P:carbohydrate metabolic process"/>
    <property type="evidence" value="ECO:0007669"/>
    <property type="project" value="InterPro"/>
</dbReference>
<evidence type="ECO:0000313" key="2">
    <source>
        <dbReference type="EMBL" id="SFF86568.1"/>
    </source>
</evidence>
<dbReference type="RefSeq" id="WP_143085245.1">
    <property type="nucleotide sequence ID" value="NZ_FOOK01000007.1"/>
</dbReference>
<dbReference type="Gene3D" id="2.60.120.260">
    <property type="entry name" value="Galactose-binding domain-like"/>
    <property type="match status" value="1"/>
</dbReference>
<keyword evidence="1" id="KW-0732">Signal</keyword>
<sequence>MSLKRLVAGAVAGALLAAGSAFPAAAKPPVNEEPKSLYRQLVNLDHLNHLQDEVILGGRKMAVTRIYSEYPDYGWVDAGEEGIGCVDDTARAAVVYLTDFERTGDRKSLERARKALNFVLHMQAEDGEFYNFVRKDYSINRDGPTSRKSMSWWAARAMWALGHGYRVFRKEDPAYAAELRERFLLANEALQRKIGPDYGKYRRIHGKKVPAWIDEFDAFSNALLGLTEFYRAEPLPEVADSMVKLGDGLSRYQLGTFSEYPYRAHMDWSGSVQLWHAWGSSQPMTLARAGKVLNRRDYIESAREAAEGIYAHLLVSGMIKEMAPTPFYYEQIAYGANRMVQGLIAVGEATGDHKYRRMAGLAASWFFGNNDADAVMYDVQTGRGYDGIVGPGKINRNAGAESTIEALMTMQSVAWDKKASRYLWADREEVHSLRIFEAERAKAVSGAPEIVTPESPWTGESLYSDRLVKMADGDALQIVVDQGRAETVQLEATFERQAEPKGRGTLSLIVNGKEVVRHDTGGSPDADYLWREALRRVKLKKGENRIILSYRGKRPLILDNLVLQPVRSFAEFRLPGKEKVIFLRDLEKERNLLTGR</sequence>
<reference evidence="2 3" key="1">
    <citation type="submission" date="2016-10" db="EMBL/GenBank/DDBJ databases">
        <authorList>
            <person name="de Groot N.N."/>
        </authorList>
    </citation>
    <scope>NUCLEOTIDE SEQUENCE [LARGE SCALE GENOMIC DNA]</scope>
    <source>
        <strain evidence="2 3">DSM 44945</strain>
    </source>
</reference>
<feature type="chain" id="PRO_5011521087" evidence="1">
    <location>
        <begin position="27"/>
        <end position="596"/>
    </location>
</feature>
<accession>A0A1I2M6V6</accession>
<dbReference type="Proteomes" id="UP000198661">
    <property type="component" value="Unassembled WGS sequence"/>
</dbReference>